<dbReference type="InterPro" id="IPR025295">
    <property type="entry name" value="eCIS_core_dom"/>
</dbReference>
<dbReference type="AlphaFoldDB" id="F2RAS3"/>
<feature type="domain" description="eCIS core" evidence="2">
    <location>
        <begin position="127"/>
        <end position="198"/>
    </location>
</feature>
<gene>
    <name evidence="3" type="ordered locus">SVEN_5856</name>
</gene>
<name>F2RAS3_STRVP</name>
<dbReference type="Proteomes" id="UP000006854">
    <property type="component" value="Chromosome"/>
</dbReference>
<proteinExistence type="predicted"/>
<evidence type="ECO:0000256" key="1">
    <source>
        <dbReference type="SAM" id="MobiDB-lite"/>
    </source>
</evidence>
<feature type="compositionally biased region" description="Basic and acidic residues" evidence="1">
    <location>
        <begin position="1"/>
        <end position="24"/>
    </location>
</feature>
<feature type="compositionally biased region" description="Low complexity" evidence="1">
    <location>
        <begin position="632"/>
        <end position="643"/>
    </location>
</feature>
<feature type="region of interest" description="Disordered" evidence="1">
    <location>
        <begin position="624"/>
        <end position="643"/>
    </location>
</feature>
<evidence type="ECO:0000313" key="4">
    <source>
        <dbReference type="Proteomes" id="UP000006854"/>
    </source>
</evidence>
<dbReference type="Pfam" id="PF13699">
    <property type="entry name" value="eCIS_core"/>
    <property type="match status" value="1"/>
</dbReference>
<dbReference type="PATRIC" id="fig|953739.5.peg.1069"/>
<feature type="compositionally biased region" description="Low complexity" evidence="1">
    <location>
        <begin position="35"/>
        <end position="44"/>
    </location>
</feature>
<reference evidence="3 4" key="1">
    <citation type="journal article" date="2011" name="BMC Genomics">
        <title>Genome-wide analysis of the role of GlnR in Streptomyces venezuelae provides new insights into global nitrogen regulation in actinomycetes.</title>
        <authorList>
            <person name="Pullan S.T."/>
            <person name="Bibb M.J."/>
            <person name="Merrick M."/>
        </authorList>
    </citation>
    <scope>NUCLEOTIDE SEQUENCE [LARGE SCALE GENOMIC DNA]</scope>
    <source>
        <strain evidence="4">ATCC 10712 / CBS 650.69 / DSM 40230 / JCM 4526 / NBRC 13096 / PD 04745</strain>
    </source>
</reference>
<feature type="region of interest" description="Disordered" evidence="1">
    <location>
        <begin position="1"/>
        <end position="118"/>
    </location>
</feature>
<evidence type="ECO:0000313" key="3">
    <source>
        <dbReference type="EMBL" id="CCA59142.1"/>
    </source>
</evidence>
<protein>
    <recommendedName>
        <fullName evidence="2">eCIS core domain-containing protein</fullName>
    </recommendedName>
</protein>
<sequence length="643" mass="68534">MHAKANDRNGSTGERERSPGRDSTSRQPRSPGPAGPAARGMSPRQAGELQRRIGNAAVSRLVQRERQEPSGGQTAHEHPSTVQASHEHPSGGHAAHERPSGGQAAHEPPSAVQRSTVHQVLRGSGRPLGEALKSEMEGRLGADFSDVRLHTGPAAQRSAAEIGARAYTSGSHVVIGTGGADKHTLAHELTHVIQQRSGPVSGTDNGAGLSLSDPSDRFEREAEANAARVMARRPAGGQPSPAAAARPAAGAPVQRMLGFETEVSLPVADAAGRQYAGDTDLAQSTTEDFKIVSDKRALNNGAGYSNLEFVTGAVKVVGSEAATGPGTLDRLLDEIRTVSEAFYAATDGTRLQDMTLDLEVLPAGADARLRPGFAYPEYAGRPGMGDGLFVHYSVGVPLGGMPLFFDHLRDAAPVAPGAPNLRARFRLTQAKDFAAEVVAGYTKANEGSKKRKRLETDALDGYAQLFYTQIAAVADYLAQDADIGQIKNLTAVLSRSRLSDVRALLDPEFQTYLADNSDTILNTLADYQEKSETAGAPPLDFRENSTRNIDGNVVSLISYYESALTGTPAVDQQSVFGGMNQIAPHKEGGAMMVPFEIRTMGSLMKTWDELRAELHDLANWAEQSYRHDRSQTNTTNRPRTTGP</sequence>
<evidence type="ECO:0000259" key="2">
    <source>
        <dbReference type="Pfam" id="PF13699"/>
    </source>
</evidence>
<feature type="compositionally biased region" description="Basic and acidic residues" evidence="1">
    <location>
        <begin position="75"/>
        <end position="99"/>
    </location>
</feature>
<dbReference type="KEGG" id="sve:SVEN_5856"/>
<accession>F2RAS3</accession>
<keyword evidence="4" id="KW-1185">Reference proteome</keyword>
<dbReference type="EMBL" id="FR845719">
    <property type="protein sequence ID" value="CCA59142.1"/>
    <property type="molecule type" value="Genomic_DNA"/>
</dbReference>
<dbReference type="eggNOG" id="COG3409">
    <property type="taxonomic scope" value="Bacteria"/>
</dbReference>
<dbReference type="STRING" id="953739.SVEN_5856"/>
<organism evidence="3 4">
    <name type="scientific">Streptomyces venezuelae (strain ATCC 10712 / CBS 650.69 / DSM 40230 / JCM 4526 / NBRC 13096 / PD 04745)</name>
    <dbReference type="NCBI Taxonomy" id="953739"/>
    <lineage>
        <taxon>Bacteria</taxon>
        <taxon>Bacillati</taxon>
        <taxon>Actinomycetota</taxon>
        <taxon>Actinomycetes</taxon>
        <taxon>Kitasatosporales</taxon>
        <taxon>Streptomycetaceae</taxon>
        <taxon>Streptomyces</taxon>
    </lineage>
</organism>
<dbReference type="HOGENOM" id="CLU_028532_0_0_11"/>